<feature type="transmembrane region" description="Helical" evidence="7">
    <location>
        <begin position="340"/>
        <end position="360"/>
    </location>
</feature>
<dbReference type="OrthoDB" id="9762833at2"/>
<keyword evidence="9" id="KW-1185">Reference proteome</keyword>
<feature type="transmembrane region" description="Helical" evidence="7">
    <location>
        <begin position="290"/>
        <end position="320"/>
    </location>
</feature>
<dbReference type="NCBIfam" id="NF037979">
    <property type="entry name" value="Na_transp"/>
    <property type="match status" value="1"/>
</dbReference>
<dbReference type="KEGG" id="izh:FEM41_17620"/>
<dbReference type="Pfam" id="PF00209">
    <property type="entry name" value="SNF"/>
    <property type="match status" value="2"/>
</dbReference>
<dbReference type="Gene3D" id="1.20.1740.10">
    <property type="entry name" value="Amino acid/polyamine transporter I"/>
    <property type="match status" value="1"/>
</dbReference>
<keyword evidence="5 7" id="KW-0472">Membrane</keyword>
<evidence type="ECO:0000256" key="2">
    <source>
        <dbReference type="ARBA" id="ARBA00022448"/>
    </source>
</evidence>
<dbReference type="Proteomes" id="UP000302163">
    <property type="component" value="Chromosome"/>
</dbReference>
<dbReference type="SUPFAM" id="SSF161070">
    <property type="entry name" value="SNF-like"/>
    <property type="match status" value="1"/>
</dbReference>
<keyword evidence="3 6" id="KW-0812">Transmembrane</keyword>
<dbReference type="GO" id="GO:0016020">
    <property type="term" value="C:membrane"/>
    <property type="evidence" value="ECO:0007669"/>
    <property type="project" value="UniProtKB-SubCell"/>
</dbReference>
<keyword evidence="2 6" id="KW-0813">Transport</keyword>
<gene>
    <name evidence="8" type="ORF">FEM41_17620</name>
</gene>
<dbReference type="InterPro" id="IPR000175">
    <property type="entry name" value="Na/ntran_symport"/>
</dbReference>
<dbReference type="RefSeq" id="WP_138097492.1">
    <property type="nucleotide sequence ID" value="NZ_CP040428.1"/>
</dbReference>
<dbReference type="PROSITE" id="PS00610">
    <property type="entry name" value="NA_NEUROTRAN_SYMP_1"/>
    <property type="match status" value="1"/>
</dbReference>
<dbReference type="PRINTS" id="PR00176">
    <property type="entry name" value="NANEUSMPORT"/>
</dbReference>
<evidence type="ECO:0000256" key="1">
    <source>
        <dbReference type="ARBA" id="ARBA00004141"/>
    </source>
</evidence>
<protein>
    <recommendedName>
        <fullName evidence="6">Transporter</fullName>
    </recommendedName>
</protein>
<feature type="transmembrane region" description="Helical" evidence="7">
    <location>
        <begin position="82"/>
        <end position="103"/>
    </location>
</feature>
<feature type="transmembrane region" description="Helical" evidence="7">
    <location>
        <begin position="418"/>
        <end position="437"/>
    </location>
</feature>
<feature type="transmembrane region" description="Helical" evidence="7">
    <location>
        <begin position="12"/>
        <end position="33"/>
    </location>
</feature>
<dbReference type="InterPro" id="IPR037272">
    <property type="entry name" value="SNS_sf"/>
</dbReference>
<organism evidence="8 9">
    <name type="scientific">Jejubacter calystegiae</name>
    <dbReference type="NCBI Taxonomy" id="2579935"/>
    <lineage>
        <taxon>Bacteria</taxon>
        <taxon>Pseudomonadati</taxon>
        <taxon>Pseudomonadota</taxon>
        <taxon>Gammaproteobacteria</taxon>
        <taxon>Enterobacterales</taxon>
        <taxon>Enterobacteriaceae</taxon>
        <taxon>Jejubacter</taxon>
    </lineage>
</organism>
<feature type="transmembrane region" description="Helical" evidence="7">
    <location>
        <begin position="139"/>
        <end position="160"/>
    </location>
</feature>
<evidence type="ECO:0000256" key="4">
    <source>
        <dbReference type="ARBA" id="ARBA00022989"/>
    </source>
</evidence>
<accession>A0A4P8YMN3</accession>
<evidence type="ECO:0000256" key="3">
    <source>
        <dbReference type="ARBA" id="ARBA00022692"/>
    </source>
</evidence>
<dbReference type="PANTHER" id="PTHR42948">
    <property type="entry name" value="TRANSPORTER"/>
    <property type="match status" value="1"/>
</dbReference>
<reference evidence="8 9" key="1">
    <citation type="submission" date="2019-05" db="EMBL/GenBank/DDBJ databases">
        <title>Complete genome sequence of Izhakiella calystegiae KSNA2, an endophyte isolated from beach morning glory (Calystegia soldanella).</title>
        <authorList>
            <person name="Jiang L."/>
            <person name="Jeong J.C."/>
            <person name="Kim C.Y."/>
            <person name="Kim D.H."/>
            <person name="Kim S.W."/>
            <person name="Lee j."/>
        </authorList>
    </citation>
    <scope>NUCLEOTIDE SEQUENCE [LARGE SCALE GENOMIC DNA]</scope>
    <source>
        <strain evidence="8 9">KSNA2</strain>
    </source>
</reference>
<dbReference type="AlphaFoldDB" id="A0A4P8YMN3"/>
<feature type="transmembrane region" description="Helical" evidence="7">
    <location>
        <begin position="380"/>
        <end position="397"/>
    </location>
</feature>
<evidence type="ECO:0000256" key="5">
    <source>
        <dbReference type="ARBA" id="ARBA00023136"/>
    </source>
</evidence>
<feature type="transmembrane region" description="Helical" evidence="7">
    <location>
        <begin position="39"/>
        <end position="62"/>
    </location>
</feature>
<keyword evidence="4 7" id="KW-1133">Transmembrane helix</keyword>
<dbReference type="EMBL" id="CP040428">
    <property type="protein sequence ID" value="QCT21336.1"/>
    <property type="molecule type" value="Genomic_DNA"/>
</dbReference>
<feature type="transmembrane region" description="Helical" evidence="7">
    <location>
        <begin position="248"/>
        <end position="270"/>
    </location>
</feature>
<comment type="subcellular location">
    <subcellularLocation>
        <location evidence="1">Membrane</location>
        <topology evidence="1">Multi-pass membrane protein</topology>
    </subcellularLocation>
</comment>
<evidence type="ECO:0000256" key="7">
    <source>
        <dbReference type="SAM" id="Phobius"/>
    </source>
</evidence>
<dbReference type="InterPro" id="IPR047218">
    <property type="entry name" value="YocR/YhdH-like"/>
</dbReference>
<evidence type="ECO:0000256" key="6">
    <source>
        <dbReference type="RuleBase" id="RU003732"/>
    </source>
</evidence>
<dbReference type="GO" id="GO:0015293">
    <property type="term" value="F:symporter activity"/>
    <property type="evidence" value="ECO:0007669"/>
    <property type="project" value="UniProtKB-KW"/>
</dbReference>
<name>A0A4P8YMN3_9ENTR</name>
<comment type="similarity">
    <text evidence="6">Belongs to the sodium:neurotransmitter symporter (SNF) (TC 2.A.22) family.</text>
</comment>
<dbReference type="PANTHER" id="PTHR42948:SF1">
    <property type="entry name" value="TRANSPORTER"/>
    <property type="match status" value="1"/>
</dbReference>
<feature type="transmembrane region" description="Helical" evidence="7">
    <location>
        <begin position="172"/>
        <end position="196"/>
    </location>
</feature>
<evidence type="ECO:0000313" key="9">
    <source>
        <dbReference type="Proteomes" id="UP000302163"/>
    </source>
</evidence>
<dbReference type="CDD" id="cd10336">
    <property type="entry name" value="SLC6sbd_Tyt1-Like"/>
    <property type="match status" value="1"/>
</dbReference>
<feature type="transmembrane region" description="Helical" evidence="7">
    <location>
        <begin position="216"/>
        <end position="236"/>
    </location>
</feature>
<proteinExistence type="inferred from homology"/>
<dbReference type="PROSITE" id="PS50267">
    <property type="entry name" value="NA_NEUROTRAN_SYMP_3"/>
    <property type="match status" value="1"/>
</dbReference>
<keyword evidence="6" id="KW-0769">Symport</keyword>
<evidence type="ECO:0000313" key="8">
    <source>
        <dbReference type="EMBL" id="QCT21336.1"/>
    </source>
</evidence>
<sequence>MSQQWSSRLGHVLAAAGSAIGIGAIWKFPYVTATNGGGAFVLMFLFFSFTLGLAILLAEILLGAATHSGVVNAFKKAAGPRWRWLGGMGVLTGWFIFSFYSVVGGWTIGYTGLAAAGKLSTGSTQQLGQLFNDYISHPVWPVLTHLLFSGLTCFVVLGGVQSGLEKGSKIMMPLLFLIMLVLIVTGMSLPGASAGLHTFLNPDFSHVTAGSVLDALGLAFFSLSVGLGVHVTYGAYLPDNRGVARSGLWVVILSCIVCVLAGLMIFPALSASGLGMDSGPGLTFMTMPVFFNWLPGGIIWAVMFFLLLLVAALSSSISLLEHIVTFLQQRFGWSRRNSALLTTASVMLAGIPITLSFGILKDWTLFNKTLFDILDYLTSNLMMPLFGIAISLWFGWSKKSAALMPGDLSPFWRGCLKLTWRFIAPLFIGAILLHGVFG</sequence>